<comment type="caution">
    <text evidence="8">The sequence shown here is derived from an EMBL/GenBank/DDBJ whole genome shotgun (WGS) entry which is preliminary data.</text>
</comment>
<dbReference type="Gene3D" id="3.40.50.620">
    <property type="entry name" value="HUPs"/>
    <property type="match status" value="1"/>
</dbReference>
<dbReference type="Pfam" id="PF00875">
    <property type="entry name" value="DNA_photolyase"/>
    <property type="match status" value="1"/>
</dbReference>
<comment type="similarity">
    <text evidence="6">Belongs to the DNA photolyase family.</text>
</comment>
<dbReference type="InterPro" id="IPR036155">
    <property type="entry name" value="Crypto/Photolyase_N_sf"/>
</dbReference>
<dbReference type="PROSITE" id="PS51645">
    <property type="entry name" value="PHR_CRY_ALPHA_BETA"/>
    <property type="match status" value="1"/>
</dbReference>
<dbReference type="InterPro" id="IPR014729">
    <property type="entry name" value="Rossmann-like_a/b/a_fold"/>
</dbReference>
<dbReference type="InterPro" id="IPR018394">
    <property type="entry name" value="DNA_photolyase_1_CS_C"/>
</dbReference>
<dbReference type="PANTHER" id="PTHR11455">
    <property type="entry name" value="CRYPTOCHROME"/>
    <property type="match status" value="1"/>
</dbReference>
<evidence type="ECO:0000313" key="8">
    <source>
        <dbReference type="EMBL" id="MDT0557273.1"/>
    </source>
</evidence>
<dbReference type="SUPFAM" id="SSF48173">
    <property type="entry name" value="Cryptochrome/photolyase FAD-binding domain"/>
    <property type="match status" value="1"/>
</dbReference>
<dbReference type="GO" id="GO:0003904">
    <property type="term" value="F:deoxyribodipyrimidine photo-lyase activity"/>
    <property type="evidence" value="ECO:0007669"/>
    <property type="project" value="UniProtKB-EC"/>
</dbReference>
<keyword evidence="5 6" id="KW-0157">Chromophore</keyword>
<evidence type="ECO:0000256" key="2">
    <source>
        <dbReference type="ARBA" id="ARBA00001974"/>
    </source>
</evidence>
<keyword evidence="3 6" id="KW-0285">Flavoprotein</keyword>
<reference evidence="8 9" key="1">
    <citation type="submission" date="2023-09" db="EMBL/GenBank/DDBJ databases">
        <authorList>
            <person name="Rey-Velasco X."/>
        </authorList>
    </citation>
    <scope>NUCLEOTIDE SEQUENCE [LARGE SCALE GENOMIC DNA]</scope>
    <source>
        <strain evidence="8 9">W332</strain>
    </source>
</reference>
<evidence type="ECO:0000259" key="7">
    <source>
        <dbReference type="PROSITE" id="PS51645"/>
    </source>
</evidence>
<keyword evidence="9" id="KW-1185">Reference proteome</keyword>
<dbReference type="PROSITE" id="PS00394">
    <property type="entry name" value="DNA_PHOTOLYASES_1_1"/>
    <property type="match status" value="1"/>
</dbReference>
<name>A0ABU2YGH2_9FLAO</name>
<dbReference type="Gene3D" id="1.25.40.80">
    <property type="match status" value="1"/>
</dbReference>
<dbReference type="Proteomes" id="UP001259492">
    <property type="component" value="Unassembled WGS sequence"/>
</dbReference>
<dbReference type="Pfam" id="PF03441">
    <property type="entry name" value="FAD_binding_7"/>
    <property type="match status" value="1"/>
</dbReference>
<organism evidence="8 9">
    <name type="scientific">Microcosmobacter mediterraneus</name>
    <dbReference type="NCBI Taxonomy" id="3075607"/>
    <lineage>
        <taxon>Bacteria</taxon>
        <taxon>Pseudomonadati</taxon>
        <taxon>Bacteroidota</taxon>
        <taxon>Flavobacteriia</taxon>
        <taxon>Flavobacteriales</taxon>
        <taxon>Flavobacteriaceae</taxon>
        <taxon>Microcosmobacter</taxon>
    </lineage>
</organism>
<comment type="cofactor">
    <cofactor evidence="2">
        <name>FAD</name>
        <dbReference type="ChEBI" id="CHEBI:57692"/>
    </cofactor>
</comment>
<dbReference type="InterPro" id="IPR002081">
    <property type="entry name" value="Cryptochrome/DNA_photolyase_1"/>
</dbReference>
<dbReference type="Gene3D" id="1.10.579.10">
    <property type="entry name" value="DNA Cyclobutane Dipyrimidine Photolyase, subunit A, domain 3"/>
    <property type="match status" value="1"/>
</dbReference>
<evidence type="ECO:0000256" key="5">
    <source>
        <dbReference type="ARBA" id="ARBA00022991"/>
    </source>
</evidence>
<dbReference type="SUPFAM" id="SSF52425">
    <property type="entry name" value="Cryptochrome/photolyase, N-terminal domain"/>
    <property type="match status" value="1"/>
</dbReference>
<comment type="cofactor">
    <cofactor evidence="1">
        <name>(6R)-5,10-methylene-5,6,7,8-tetrahydrofolate</name>
        <dbReference type="ChEBI" id="CHEBI:15636"/>
    </cofactor>
</comment>
<keyword evidence="4 6" id="KW-0274">FAD</keyword>
<dbReference type="InterPro" id="IPR036134">
    <property type="entry name" value="Crypto/Photolyase_FAD-like_sf"/>
</dbReference>
<accession>A0ABU2YGH2</accession>
<dbReference type="PANTHER" id="PTHR11455:SF9">
    <property type="entry name" value="CRYPTOCHROME CIRCADIAN CLOCK 5 ISOFORM X1"/>
    <property type="match status" value="1"/>
</dbReference>
<dbReference type="RefSeq" id="WP_311426044.1">
    <property type="nucleotide sequence ID" value="NZ_JAVRIA010000001.1"/>
</dbReference>
<evidence type="ECO:0000256" key="1">
    <source>
        <dbReference type="ARBA" id="ARBA00001932"/>
    </source>
</evidence>
<evidence type="ECO:0000313" key="9">
    <source>
        <dbReference type="Proteomes" id="UP001259492"/>
    </source>
</evidence>
<sequence>MSKSKINIFWFRRDLRLEDNIGLYYALNSELPVLPIFIFDKNILDKLPKDDARVQFIYDTIKNLNTTLAAFNSGIKGFYNSPLDAYKLLTDQFKIVTVFTNKDYEPYALQRDKEISDYLHAQQIEFKTFKDHVIFEEKEVVKDDGDPYKVYTPYSRKWLAKFKEDGLVQLPSEKHLNHLHKHEYKLMALNDIGFGSSSTKVKSYDVNSNLIKDYEDTRNYPAMDNTSRLGPHLRFGTVSTRAMVLRANRQDNKTFLKELVWREFFIQILWHFPHTMDKAFKPKYDRIEWRNAPEDFERWCKGETGYPLVDAGMRQLNQTGFMHNRVRMLVGSFLCKHLLIDWRLGEAYFAEKLHDYDMASNVGNWQWVAGCGVDAAPYFRIFNPTTQIKKFDKDLEYIKKWVPDFQELTYPEEMVDHKFARERCLKVYKAALN</sequence>
<keyword evidence="8" id="KW-0456">Lyase</keyword>
<proteinExistence type="inferred from homology"/>
<dbReference type="InterPro" id="IPR006050">
    <property type="entry name" value="DNA_photolyase_N"/>
</dbReference>
<protein>
    <submittedName>
        <fullName evidence="8">Deoxyribodipyrimidine photo-lyase</fullName>
        <ecNumber evidence="8">4.1.99.3</ecNumber>
    </submittedName>
</protein>
<gene>
    <name evidence="8" type="ORF">RM697_01355</name>
</gene>
<dbReference type="PRINTS" id="PR00147">
    <property type="entry name" value="DNAPHOTLYASE"/>
</dbReference>
<dbReference type="EC" id="4.1.99.3" evidence="8"/>
<evidence type="ECO:0000256" key="3">
    <source>
        <dbReference type="ARBA" id="ARBA00022630"/>
    </source>
</evidence>
<feature type="domain" description="Photolyase/cryptochrome alpha/beta" evidence="7">
    <location>
        <begin position="5"/>
        <end position="134"/>
    </location>
</feature>
<evidence type="ECO:0000256" key="6">
    <source>
        <dbReference type="RuleBase" id="RU004182"/>
    </source>
</evidence>
<dbReference type="EMBL" id="JAVRIA010000001">
    <property type="protein sequence ID" value="MDT0557273.1"/>
    <property type="molecule type" value="Genomic_DNA"/>
</dbReference>
<dbReference type="InterPro" id="IPR005101">
    <property type="entry name" value="Cryptochr/Photolyase_FAD-bd"/>
</dbReference>
<evidence type="ECO:0000256" key="4">
    <source>
        <dbReference type="ARBA" id="ARBA00022827"/>
    </source>
</evidence>